<feature type="domain" description="SWIM-type" evidence="2">
    <location>
        <begin position="126"/>
        <end position="162"/>
    </location>
</feature>
<dbReference type="PROSITE" id="PS50966">
    <property type="entry name" value="ZF_SWIM"/>
    <property type="match status" value="1"/>
</dbReference>
<gene>
    <name evidence="3" type="ORF">CTI12_AA453930</name>
</gene>
<evidence type="ECO:0000256" key="1">
    <source>
        <dbReference type="PROSITE-ProRule" id="PRU00325"/>
    </source>
</evidence>
<dbReference type="Proteomes" id="UP000245207">
    <property type="component" value="Unassembled WGS sequence"/>
</dbReference>
<accession>A0A2U1LU53</accession>
<keyword evidence="4" id="KW-1185">Reference proteome</keyword>
<dbReference type="OrthoDB" id="1746270at2759"/>
<dbReference type="PANTHER" id="PTHR47718:SF17">
    <property type="entry name" value="PROTEIN FAR1-RELATED SEQUENCE 5-LIKE"/>
    <property type="match status" value="1"/>
</dbReference>
<evidence type="ECO:0000313" key="3">
    <source>
        <dbReference type="EMBL" id="PWA52536.1"/>
    </source>
</evidence>
<protein>
    <submittedName>
        <fullName evidence="3">Zinc finger, SWIM-type, MULE transposase domain, FHY3/FAR1 family</fullName>
    </submittedName>
</protein>
<dbReference type="EMBL" id="PKPP01007757">
    <property type="protein sequence ID" value="PWA52536.1"/>
    <property type="molecule type" value="Genomic_DNA"/>
</dbReference>
<evidence type="ECO:0000259" key="2">
    <source>
        <dbReference type="PROSITE" id="PS50966"/>
    </source>
</evidence>
<sequence>MAGLMRTTSRSESENHFFGKWTSPHLTLVEFSHYDMAIVYQRYVELKTDHDSRFRKPILKKDLQLEKEASVFCTHTLFYDVQEEIYSSYTHCMSVNILHIDDVEQYSIRDMQAENRISGENNFVVYQVDFRKSEMEVKCSFKHYEAYGLLCRHIFYVLRMNSIKEFHRKYLNKRWLKNAKPSNSSVSRINVESGLSLQSEVFDLYEIFESTVDRLVNNMDKLKIYKDEMNGLLAKAKIDVPVLPKINSKDVMSSMVGVKESKEKNINNPDQSINKGIGVHSRWRSINEVEKKESDKRRTFSKC</sequence>
<keyword evidence="1" id="KW-0862">Zinc</keyword>
<evidence type="ECO:0000313" key="4">
    <source>
        <dbReference type="Proteomes" id="UP000245207"/>
    </source>
</evidence>
<proteinExistence type="predicted"/>
<comment type="caution">
    <text evidence="3">The sequence shown here is derived from an EMBL/GenBank/DDBJ whole genome shotgun (WGS) entry which is preliminary data.</text>
</comment>
<dbReference type="GO" id="GO:0008270">
    <property type="term" value="F:zinc ion binding"/>
    <property type="evidence" value="ECO:0007669"/>
    <property type="project" value="UniProtKB-KW"/>
</dbReference>
<dbReference type="PANTHER" id="PTHR47718">
    <property type="entry name" value="OS01G0519700 PROTEIN"/>
    <property type="match status" value="1"/>
</dbReference>
<keyword evidence="1" id="KW-0479">Metal-binding</keyword>
<name>A0A2U1LU53_ARTAN</name>
<dbReference type="InterPro" id="IPR007527">
    <property type="entry name" value="Znf_SWIM"/>
</dbReference>
<organism evidence="3 4">
    <name type="scientific">Artemisia annua</name>
    <name type="common">Sweet wormwood</name>
    <dbReference type="NCBI Taxonomy" id="35608"/>
    <lineage>
        <taxon>Eukaryota</taxon>
        <taxon>Viridiplantae</taxon>
        <taxon>Streptophyta</taxon>
        <taxon>Embryophyta</taxon>
        <taxon>Tracheophyta</taxon>
        <taxon>Spermatophyta</taxon>
        <taxon>Magnoliopsida</taxon>
        <taxon>eudicotyledons</taxon>
        <taxon>Gunneridae</taxon>
        <taxon>Pentapetalae</taxon>
        <taxon>asterids</taxon>
        <taxon>campanulids</taxon>
        <taxon>Asterales</taxon>
        <taxon>Asteraceae</taxon>
        <taxon>Asteroideae</taxon>
        <taxon>Anthemideae</taxon>
        <taxon>Artemisiinae</taxon>
        <taxon>Artemisia</taxon>
    </lineage>
</organism>
<keyword evidence="1" id="KW-0863">Zinc-finger</keyword>
<reference evidence="3 4" key="1">
    <citation type="journal article" date="2018" name="Mol. Plant">
        <title>The genome of Artemisia annua provides insight into the evolution of Asteraceae family and artemisinin biosynthesis.</title>
        <authorList>
            <person name="Shen Q."/>
            <person name="Zhang L."/>
            <person name="Liao Z."/>
            <person name="Wang S."/>
            <person name="Yan T."/>
            <person name="Shi P."/>
            <person name="Liu M."/>
            <person name="Fu X."/>
            <person name="Pan Q."/>
            <person name="Wang Y."/>
            <person name="Lv Z."/>
            <person name="Lu X."/>
            <person name="Zhang F."/>
            <person name="Jiang W."/>
            <person name="Ma Y."/>
            <person name="Chen M."/>
            <person name="Hao X."/>
            <person name="Li L."/>
            <person name="Tang Y."/>
            <person name="Lv G."/>
            <person name="Zhou Y."/>
            <person name="Sun X."/>
            <person name="Brodelius P.E."/>
            <person name="Rose J.K.C."/>
            <person name="Tang K."/>
        </authorList>
    </citation>
    <scope>NUCLEOTIDE SEQUENCE [LARGE SCALE GENOMIC DNA]</scope>
    <source>
        <strain evidence="4">cv. Huhao1</strain>
        <tissue evidence="3">Leaf</tissue>
    </source>
</reference>
<dbReference type="AlphaFoldDB" id="A0A2U1LU53"/>